<proteinExistence type="predicted"/>
<dbReference type="Proteomes" id="UP000015100">
    <property type="component" value="Unassembled WGS sequence"/>
</dbReference>
<name>S8BQK3_DACHA</name>
<feature type="compositionally biased region" description="Polar residues" evidence="1">
    <location>
        <begin position="226"/>
        <end position="246"/>
    </location>
</feature>
<sequence>MKEPSEPQNLSRNSLVPGNVSLMSTPSFPFLFEDLIQYTQPMTDNEPWESFNLDVNLLSPVETGLTTNSNDEELFNFIGLLEPSNTSKASSKNNSTTASSISNSKINLTFKLACPFAKSNPHKHRACKAISRSYLSGIKEHIKRNHFNKALPDHIRASRSWEEIFLALFPDRVADVPNPYFDEDDCHKLQDLAVYSEALSKGVPGEKVTSQVRPSRSRRRSVLTCGRQQNKRSNVSNPRSVTQQSLDLKAYHLNHRSGGRPGNHSFRSYEVRDGDPGPSYQTTLVKRRMLHIARRHEPSESEEAKGPKRFFFENISEIRQDFEEWMTTNFFDPEFSWACWELVNPHRNSRLSSVGELVEELEFTFLCYQTDRLALLLVRKADDIANLI</sequence>
<reference evidence="3" key="2">
    <citation type="submission" date="2013-04" db="EMBL/GenBank/DDBJ databases">
        <title>Genomic mechanisms accounting for the adaptation to parasitism in nematode-trapping fungi.</title>
        <authorList>
            <person name="Ahren D.G."/>
        </authorList>
    </citation>
    <scope>NUCLEOTIDE SEQUENCE [LARGE SCALE GENOMIC DNA]</scope>
    <source>
        <strain evidence="3">CBS 200.50</strain>
    </source>
</reference>
<dbReference type="AlphaFoldDB" id="S8BQK3"/>
<accession>S8BQK3</accession>
<keyword evidence="3" id="KW-1185">Reference proteome</keyword>
<organism evidence="2 3">
    <name type="scientific">Dactylellina haptotyla (strain CBS 200.50)</name>
    <name type="common">Nematode-trapping fungus</name>
    <name type="synonym">Monacrosporium haptotylum</name>
    <dbReference type="NCBI Taxonomy" id="1284197"/>
    <lineage>
        <taxon>Eukaryota</taxon>
        <taxon>Fungi</taxon>
        <taxon>Dikarya</taxon>
        <taxon>Ascomycota</taxon>
        <taxon>Pezizomycotina</taxon>
        <taxon>Orbiliomycetes</taxon>
        <taxon>Orbiliales</taxon>
        <taxon>Orbiliaceae</taxon>
        <taxon>Dactylellina</taxon>
    </lineage>
</organism>
<dbReference type="HOGENOM" id="CLU_711770_0_0_1"/>
<evidence type="ECO:0000313" key="3">
    <source>
        <dbReference type="Proteomes" id="UP000015100"/>
    </source>
</evidence>
<gene>
    <name evidence="2" type="ORF">H072_8809</name>
</gene>
<evidence type="ECO:0000256" key="1">
    <source>
        <dbReference type="SAM" id="MobiDB-lite"/>
    </source>
</evidence>
<comment type="caution">
    <text evidence="2">The sequence shown here is derived from an EMBL/GenBank/DDBJ whole genome shotgun (WGS) entry which is preliminary data.</text>
</comment>
<reference evidence="2 3" key="1">
    <citation type="journal article" date="2013" name="PLoS Genet.">
        <title>Genomic mechanisms accounting for the adaptation to parasitism in nematode-trapping fungi.</title>
        <authorList>
            <person name="Meerupati T."/>
            <person name="Andersson K.M."/>
            <person name="Friman E."/>
            <person name="Kumar D."/>
            <person name="Tunlid A."/>
            <person name="Ahren D."/>
        </authorList>
    </citation>
    <scope>NUCLEOTIDE SEQUENCE [LARGE SCALE GENOMIC DNA]</scope>
    <source>
        <strain evidence="2 3">CBS 200.50</strain>
    </source>
</reference>
<evidence type="ECO:0000313" key="2">
    <source>
        <dbReference type="EMBL" id="EPS37527.1"/>
    </source>
</evidence>
<dbReference type="EMBL" id="AQGS01000635">
    <property type="protein sequence ID" value="EPS37527.1"/>
    <property type="molecule type" value="Genomic_DNA"/>
</dbReference>
<protein>
    <submittedName>
        <fullName evidence="2">Uncharacterized protein</fullName>
    </submittedName>
</protein>
<feature type="region of interest" description="Disordered" evidence="1">
    <location>
        <begin position="203"/>
        <end position="280"/>
    </location>
</feature>
<dbReference type="STRING" id="1284197.S8BQK3"/>
<dbReference type="OrthoDB" id="4738706at2759"/>